<name>D0W168_NEICI</name>
<keyword evidence="1" id="KW-0812">Transmembrane</keyword>
<comment type="caution">
    <text evidence="2">The sequence shown here is derived from an EMBL/GenBank/DDBJ whole genome shotgun (WGS) entry which is preliminary data.</text>
</comment>
<dbReference type="STRING" id="546262.NEICINOT_03387"/>
<dbReference type="AlphaFoldDB" id="D0W168"/>
<accession>D0W168</accession>
<evidence type="ECO:0000256" key="1">
    <source>
        <dbReference type="SAM" id="Phobius"/>
    </source>
</evidence>
<dbReference type="Proteomes" id="UP000003294">
    <property type="component" value="Unassembled WGS sequence"/>
</dbReference>
<protein>
    <submittedName>
        <fullName evidence="2">Uncharacterized protein</fullName>
    </submittedName>
</protein>
<sequence>MSLNLDWSNTKIARISYLTFRFYIIHCRIYISSLLYFRLYSN</sequence>
<evidence type="ECO:0000313" key="2">
    <source>
        <dbReference type="EMBL" id="EEZ72456.1"/>
    </source>
</evidence>
<dbReference type="EMBL" id="ACDY02000002">
    <property type="protein sequence ID" value="EEZ72456.1"/>
    <property type="molecule type" value="Genomic_DNA"/>
</dbReference>
<reference evidence="2 3" key="1">
    <citation type="submission" date="2009-10" db="EMBL/GenBank/DDBJ databases">
        <authorList>
            <person name="Weinstock G."/>
            <person name="Sodergren E."/>
            <person name="Clifton S."/>
            <person name="Fulton L."/>
            <person name="Fulton B."/>
            <person name="Courtney L."/>
            <person name="Fronick C."/>
            <person name="Harrison M."/>
            <person name="Strong C."/>
            <person name="Farmer C."/>
            <person name="Delahaunty K."/>
            <person name="Markovic C."/>
            <person name="Hall O."/>
            <person name="Minx P."/>
            <person name="Tomlinson C."/>
            <person name="Mitreva M."/>
            <person name="Nelson J."/>
            <person name="Hou S."/>
            <person name="Wollam A."/>
            <person name="Pepin K.H."/>
            <person name="Johnson M."/>
            <person name="Bhonagiri V."/>
            <person name="Nash W.E."/>
            <person name="Warren W."/>
            <person name="Chinwalla A."/>
            <person name="Mardis E.R."/>
            <person name="Wilson R.K."/>
        </authorList>
    </citation>
    <scope>NUCLEOTIDE SEQUENCE [LARGE SCALE GENOMIC DNA]</scope>
    <source>
        <strain evidence="2 3">ATCC 14685</strain>
    </source>
</reference>
<organism evidence="2 3">
    <name type="scientific">Neisseria cinerea ATCC 14685</name>
    <dbReference type="NCBI Taxonomy" id="546262"/>
    <lineage>
        <taxon>Bacteria</taxon>
        <taxon>Pseudomonadati</taxon>
        <taxon>Pseudomonadota</taxon>
        <taxon>Betaproteobacteria</taxon>
        <taxon>Neisseriales</taxon>
        <taxon>Neisseriaceae</taxon>
        <taxon>Neisseria</taxon>
    </lineage>
</organism>
<keyword evidence="1" id="KW-1133">Transmembrane helix</keyword>
<feature type="transmembrane region" description="Helical" evidence="1">
    <location>
        <begin position="20"/>
        <end position="39"/>
    </location>
</feature>
<proteinExistence type="predicted"/>
<keyword evidence="1" id="KW-0472">Membrane</keyword>
<gene>
    <name evidence="2" type="ORF">NEICINOT_03387</name>
</gene>
<evidence type="ECO:0000313" key="3">
    <source>
        <dbReference type="Proteomes" id="UP000003294"/>
    </source>
</evidence>